<dbReference type="PROSITE" id="PS50977">
    <property type="entry name" value="HTH_TETR_2"/>
    <property type="match status" value="1"/>
</dbReference>
<evidence type="ECO:0000313" key="6">
    <source>
        <dbReference type="Proteomes" id="UP000001963"/>
    </source>
</evidence>
<dbReference type="GO" id="GO:0000976">
    <property type="term" value="F:transcription cis-regulatory region binding"/>
    <property type="evidence" value="ECO:0007669"/>
    <property type="project" value="TreeGrafter"/>
</dbReference>
<organism evidence="5 6">
    <name type="scientific">Granulibacter bethesdensis (strain ATCC BAA-1260 / CGDNIH1)</name>
    <dbReference type="NCBI Taxonomy" id="391165"/>
    <lineage>
        <taxon>Bacteria</taxon>
        <taxon>Pseudomonadati</taxon>
        <taxon>Pseudomonadota</taxon>
        <taxon>Alphaproteobacteria</taxon>
        <taxon>Acetobacterales</taxon>
        <taxon>Acetobacteraceae</taxon>
        <taxon>Granulibacter</taxon>
    </lineage>
</organism>
<proteinExistence type="predicted"/>
<protein>
    <submittedName>
        <fullName evidence="5">Transcriptional regulator, TetR family</fullName>
    </submittedName>
</protein>
<dbReference type="SUPFAM" id="SSF46689">
    <property type="entry name" value="Homeodomain-like"/>
    <property type="match status" value="1"/>
</dbReference>
<keyword evidence="1 2" id="KW-0238">DNA-binding</keyword>
<feature type="region of interest" description="Disordered" evidence="3">
    <location>
        <begin position="1"/>
        <end position="28"/>
    </location>
</feature>
<keyword evidence="6" id="KW-1185">Reference proteome</keyword>
<dbReference type="KEGG" id="gbe:GbCGDNIH1_1777"/>
<dbReference type="Pfam" id="PF14246">
    <property type="entry name" value="TetR_C_7"/>
    <property type="match status" value="1"/>
</dbReference>
<dbReference type="PANTHER" id="PTHR30055:SF146">
    <property type="entry name" value="HTH-TYPE TRANSCRIPTIONAL DUAL REGULATOR CECR"/>
    <property type="match status" value="1"/>
</dbReference>
<evidence type="ECO:0000256" key="3">
    <source>
        <dbReference type="SAM" id="MobiDB-lite"/>
    </source>
</evidence>
<dbReference type="PRINTS" id="PR00455">
    <property type="entry name" value="HTHTETR"/>
</dbReference>
<feature type="domain" description="HTH tetR-type" evidence="4">
    <location>
        <begin position="27"/>
        <end position="87"/>
    </location>
</feature>
<feature type="DNA-binding region" description="H-T-H motif" evidence="2">
    <location>
        <begin position="50"/>
        <end position="69"/>
    </location>
</feature>
<dbReference type="PANTHER" id="PTHR30055">
    <property type="entry name" value="HTH-TYPE TRANSCRIPTIONAL REGULATOR RUTR"/>
    <property type="match status" value="1"/>
</dbReference>
<dbReference type="HOGENOM" id="CLU_069356_27_1_5"/>
<dbReference type="Gene3D" id="1.10.357.10">
    <property type="entry name" value="Tetracycline Repressor, domain 2"/>
    <property type="match status" value="1"/>
</dbReference>
<reference evidence="5 6" key="1">
    <citation type="journal article" date="2007" name="J. Bacteriol.">
        <title>Genome sequence analysis of the emerging human pathogenic acetic acid bacterium Granulibacter bethesdensis.</title>
        <authorList>
            <person name="Greenberg D.E."/>
            <person name="Porcella S.F."/>
            <person name="Zelazny A.M."/>
            <person name="Virtaneva K."/>
            <person name="Sturdevant D.E."/>
            <person name="Kupko J.J.III."/>
            <person name="Barbian K.D."/>
            <person name="Babar A."/>
            <person name="Dorward D.W."/>
            <person name="Holland S.M."/>
        </authorList>
    </citation>
    <scope>NUCLEOTIDE SEQUENCE [LARGE SCALE GENOMIC DNA]</scope>
    <source>
        <strain evidence="6">ATCC BAA-1260 / CGDNIH1</strain>
    </source>
</reference>
<evidence type="ECO:0000313" key="5">
    <source>
        <dbReference type="EMBL" id="ABI62675.1"/>
    </source>
</evidence>
<dbReference type="GO" id="GO:0003700">
    <property type="term" value="F:DNA-binding transcription factor activity"/>
    <property type="evidence" value="ECO:0007669"/>
    <property type="project" value="TreeGrafter"/>
</dbReference>
<dbReference type="EMBL" id="CP000394">
    <property type="protein sequence ID" value="ABI62675.1"/>
    <property type="molecule type" value="Genomic_DNA"/>
</dbReference>
<dbReference type="STRING" id="391165.GbCGDNIH1_1777"/>
<dbReference type="InterPro" id="IPR001647">
    <property type="entry name" value="HTH_TetR"/>
</dbReference>
<dbReference type="InterPro" id="IPR050109">
    <property type="entry name" value="HTH-type_TetR-like_transc_reg"/>
</dbReference>
<dbReference type="eggNOG" id="COG1309">
    <property type="taxonomic scope" value="Bacteria"/>
</dbReference>
<name>Q0BR77_GRABC</name>
<dbReference type="AlphaFoldDB" id="Q0BR77"/>
<dbReference type="Pfam" id="PF00440">
    <property type="entry name" value="TetR_N"/>
    <property type="match status" value="1"/>
</dbReference>
<accession>Q0BR77</accession>
<evidence type="ECO:0000256" key="1">
    <source>
        <dbReference type="ARBA" id="ARBA00023125"/>
    </source>
</evidence>
<dbReference type="Gene3D" id="1.10.10.60">
    <property type="entry name" value="Homeodomain-like"/>
    <property type="match status" value="1"/>
</dbReference>
<gene>
    <name evidence="5" type="ordered locus">GbCGDNIH1_1777</name>
</gene>
<evidence type="ECO:0000256" key="2">
    <source>
        <dbReference type="PROSITE-ProRule" id="PRU00335"/>
    </source>
</evidence>
<dbReference type="InterPro" id="IPR009057">
    <property type="entry name" value="Homeodomain-like_sf"/>
</dbReference>
<sequence>MMQTLTDPKPGSAKRRRGGRPSADQAGDVDRRILDAATDLFLRMGYDATSCDQVVAQAGAGKASLYARYANKEALFAAVVRRMVDHTLVPSGAVPWHLSVQDRLRAVGHSLLEHALTPEAVALMRVVVTTAHRMPDLARLVDRIGRDGGVTCVAQAIAGTNAVPDRIAQASDVADRFIDMVFVPHQMRALIGDDRAQLNATAARRIDDAIDLLTRAGLLNTVDAV</sequence>
<evidence type="ECO:0000259" key="4">
    <source>
        <dbReference type="PROSITE" id="PS50977"/>
    </source>
</evidence>
<dbReference type="Proteomes" id="UP000001963">
    <property type="component" value="Chromosome"/>
</dbReference>
<dbReference type="InterPro" id="IPR039536">
    <property type="entry name" value="TetR_C_Proteobacteria"/>
</dbReference>